<evidence type="ECO:0000313" key="2">
    <source>
        <dbReference type="Proteomes" id="UP001139409"/>
    </source>
</evidence>
<accession>A0A9X1HKR8</accession>
<name>A0A9X1HKR8_9BACT</name>
<gene>
    <name evidence="1" type="ORF">LDX50_04250</name>
</gene>
<reference evidence="1" key="1">
    <citation type="submission" date="2021-09" db="EMBL/GenBank/DDBJ databases">
        <title>Fulvivirga sp. isolated from coastal sediment.</title>
        <authorList>
            <person name="Yu H."/>
        </authorList>
    </citation>
    <scope>NUCLEOTIDE SEQUENCE</scope>
    <source>
        <strain evidence="1">1062</strain>
    </source>
</reference>
<proteinExistence type="predicted"/>
<dbReference type="AlphaFoldDB" id="A0A9X1HKR8"/>
<dbReference type="Proteomes" id="UP001139409">
    <property type="component" value="Unassembled WGS sequence"/>
</dbReference>
<keyword evidence="2" id="KW-1185">Reference proteome</keyword>
<sequence>MVVSKRLFTLIFILFLGAELMAVPTRIMVRAKARDAKFIGTSMGGAYVRITDFLSGRLLADGYTSGSTGNTDVIMRQPHARNGILANDETAGYLATLDIEKPVFVTIEVLAPVNDRQARALATTQIWVVPGKHIEGDGIILEIPGMVVSIIAPQMHQSLSTTAANTNVTVSAHVVMMCGCPISEGGLWDSNDIEVKAMVYQEDGLKKVIPLILKSTNTFEGKIPITVDGMYEVIVYAYNAKTGNTGLDKVNVSVTKDTSAP</sequence>
<dbReference type="RefSeq" id="WP_225697169.1">
    <property type="nucleotide sequence ID" value="NZ_JAIXNE010000001.1"/>
</dbReference>
<comment type="caution">
    <text evidence="1">The sequence shown here is derived from an EMBL/GenBank/DDBJ whole genome shotgun (WGS) entry which is preliminary data.</text>
</comment>
<organism evidence="1 2">
    <name type="scientific">Fulvivirga sedimenti</name>
    <dbReference type="NCBI Taxonomy" id="2879465"/>
    <lineage>
        <taxon>Bacteria</taxon>
        <taxon>Pseudomonadati</taxon>
        <taxon>Bacteroidota</taxon>
        <taxon>Cytophagia</taxon>
        <taxon>Cytophagales</taxon>
        <taxon>Fulvivirgaceae</taxon>
        <taxon>Fulvivirga</taxon>
    </lineage>
</organism>
<dbReference type="EMBL" id="JAIXNE010000001">
    <property type="protein sequence ID" value="MCA6074064.1"/>
    <property type="molecule type" value="Genomic_DNA"/>
</dbReference>
<protein>
    <submittedName>
        <fullName evidence="1">Uncharacterized protein</fullName>
    </submittedName>
</protein>
<evidence type="ECO:0000313" key="1">
    <source>
        <dbReference type="EMBL" id="MCA6074064.1"/>
    </source>
</evidence>